<comment type="caution">
    <text evidence="3">The sequence shown here is derived from an EMBL/GenBank/DDBJ whole genome shotgun (WGS) entry which is preliminary data.</text>
</comment>
<dbReference type="Pfam" id="PF07287">
    <property type="entry name" value="AtuA"/>
    <property type="match status" value="1"/>
</dbReference>
<evidence type="ECO:0000259" key="2">
    <source>
        <dbReference type="Pfam" id="PF14330"/>
    </source>
</evidence>
<feature type="domain" description="Acyclic terpene utilisation N-terminal" evidence="1">
    <location>
        <begin position="129"/>
        <end position="435"/>
    </location>
</feature>
<reference evidence="4" key="1">
    <citation type="journal article" date="2014" name="Genome Announc.">
        <title>Draft genome sequence of the formaldehyde-resistant fungus Byssochlamys spectabilis No. 5 (anamorph Paecilomyces variotii No. 5) (NBRC109023).</title>
        <authorList>
            <person name="Oka T."/>
            <person name="Ekino K."/>
            <person name="Fukuda K."/>
            <person name="Nomura Y."/>
        </authorList>
    </citation>
    <scope>NUCLEOTIDE SEQUENCE [LARGE SCALE GENOMIC DNA]</scope>
    <source>
        <strain evidence="4">No. 5 / NBRC 109023</strain>
    </source>
</reference>
<dbReference type="AlphaFoldDB" id="V5G4P5"/>
<feature type="domain" description="DUF4387" evidence="2">
    <location>
        <begin position="561"/>
        <end position="662"/>
    </location>
</feature>
<dbReference type="eggNOG" id="ENOG502QUIE">
    <property type="taxonomic scope" value="Eukaryota"/>
</dbReference>
<name>V5G4P5_BYSSN</name>
<dbReference type="InParanoid" id="V5G4P5"/>
<evidence type="ECO:0000313" key="3">
    <source>
        <dbReference type="EMBL" id="GAD96986.1"/>
    </source>
</evidence>
<dbReference type="EMBL" id="BAUL01000181">
    <property type="protein sequence ID" value="GAD96986.1"/>
    <property type="molecule type" value="Genomic_DNA"/>
</dbReference>
<organism evidence="3 4">
    <name type="scientific">Byssochlamys spectabilis (strain No. 5 / NBRC 109023)</name>
    <name type="common">Paecilomyces variotii</name>
    <dbReference type="NCBI Taxonomy" id="1356009"/>
    <lineage>
        <taxon>Eukaryota</taxon>
        <taxon>Fungi</taxon>
        <taxon>Dikarya</taxon>
        <taxon>Ascomycota</taxon>
        <taxon>Pezizomycotina</taxon>
        <taxon>Eurotiomycetes</taxon>
        <taxon>Eurotiomycetidae</taxon>
        <taxon>Eurotiales</taxon>
        <taxon>Thermoascaceae</taxon>
        <taxon>Paecilomyces</taxon>
    </lineage>
</organism>
<proteinExistence type="predicted"/>
<dbReference type="OrthoDB" id="5863171at2759"/>
<protein>
    <recommendedName>
        <fullName evidence="5">CAIB/BAIF family enzyme</fullName>
    </recommendedName>
</protein>
<gene>
    <name evidence="3" type="ORF">PVAR5_5654</name>
</gene>
<dbReference type="HOGENOM" id="CLU_028036_1_0_1"/>
<evidence type="ECO:0008006" key="5">
    <source>
        <dbReference type="Google" id="ProtNLM"/>
    </source>
</evidence>
<dbReference type="Proteomes" id="UP000018001">
    <property type="component" value="Unassembled WGS sequence"/>
</dbReference>
<dbReference type="InterPro" id="IPR025496">
    <property type="entry name" value="DUF4387"/>
</dbReference>
<evidence type="ECO:0000313" key="4">
    <source>
        <dbReference type="Proteomes" id="UP000018001"/>
    </source>
</evidence>
<dbReference type="Pfam" id="PF14330">
    <property type="entry name" value="DUF4387"/>
    <property type="match status" value="1"/>
</dbReference>
<keyword evidence="4" id="KW-1185">Reference proteome</keyword>
<sequence>MRTLQDDRPGAPDPLCQIVTPVGMLGYGFSDAHFEYGLELARKKDAPTAIILDSGSTDSGPSKLAFGSMTCPRASYVRDLRKLVRSVQDYRMPLLISSAGGDGSDSHVEELLDIIKEILDSPDTVRSTSLKVIAIYSEPSRDVVVEKFESGKVSGCGPCVPQLTLQDIQATSTIVGQIGPEPFVQAMAAHPDFDILIAGRAYDPSPYVAFCAFHAFRQSYRPVLDLNPYILGGFTHMGKIMECGGLCATPKSGSSMATIYPDGTFDVRPLAPGSRCTPISVAAHALYEKSRPDHLHGPGGYIDLSRATYLGLADDISVRVHGANFYTSKRDGHPYTIKLEGAKLTGYRTIFMGSFGDPILVSQLDSFLASVKAYVKKQHIHSKGTWSLGFHIYGRGVASEKTAPGEVFVVGEASAETQTLATSIASTARIACVHGPYDGQKATSGNFGMGIGGKMEIEMGSCAEFSLYHLIDLDEGQEEAIEIKREGDRTWDQNGTQNGSAMKKLIRWEMLSLGKGPRIDRADIGSPPKVDVNEAGMCLNPTISPTAEVKPTVVIRGPCTLRDIAKVIRSKNAGPFEITLDVMFEDEATYERIKQLGILTPKRIAELYGLAVEDIVWCGFFDPALAFKVTIPRRRDGKNVPSGGPMESDVHGSQKYFPLASLQIDAW</sequence>
<evidence type="ECO:0000259" key="1">
    <source>
        <dbReference type="Pfam" id="PF07287"/>
    </source>
</evidence>
<dbReference type="InterPro" id="IPR010839">
    <property type="entry name" value="AtuA_N"/>
</dbReference>
<accession>V5G4P5</accession>